<dbReference type="InterPro" id="IPR010994">
    <property type="entry name" value="RuvA_2-like"/>
</dbReference>
<dbReference type="CDD" id="cd08071">
    <property type="entry name" value="MPN_DUF2466"/>
    <property type="match status" value="1"/>
</dbReference>
<proteinExistence type="inferred from homology"/>
<keyword evidence="10" id="KW-1185">Reference proteome</keyword>
<dbReference type="Pfam" id="PF20582">
    <property type="entry name" value="UPF0758_N"/>
    <property type="match status" value="1"/>
</dbReference>
<dbReference type="Proteomes" id="UP001398420">
    <property type="component" value="Unassembled WGS sequence"/>
</dbReference>
<organism evidence="9 10">
    <name type="scientific">Kurthia gibsonii</name>
    <dbReference type="NCBI Taxonomy" id="33946"/>
    <lineage>
        <taxon>Bacteria</taxon>
        <taxon>Bacillati</taxon>
        <taxon>Bacillota</taxon>
        <taxon>Bacilli</taxon>
        <taxon>Bacillales</taxon>
        <taxon>Caryophanaceae</taxon>
        <taxon>Kurthia</taxon>
    </lineage>
</organism>
<comment type="caution">
    <text evidence="9">The sequence shown here is derived from an EMBL/GenBank/DDBJ whole genome shotgun (WGS) entry which is preliminary data.</text>
</comment>
<dbReference type="SUPFAM" id="SSF47781">
    <property type="entry name" value="RuvA domain 2-like"/>
    <property type="match status" value="1"/>
</dbReference>
<dbReference type="InterPro" id="IPR046778">
    <property type="entry name" value="UPF0758_N"/>
</dbReference>
<dbReference type="InterPro" id="IPR025657">
    <property type="entry name" value="RadC_JAB"/>
</dbReference>
<dbReference type="InterPro" id="IPR001405">
    <property type="entry name" value="UPF0758"/>
</dbReference>
<dbReference type="PROSITE" id="PS01302">
    <property type="entry name" value="UPF0758"/>
    <property type="match status" value="1"/>
</dbReference>
<evidence type="ECO:0000256" key="4">
    <source>
        <dbReference type="ARBA" id="ARBA00022801"/>
    </source>
</evidence>
<keyword evidence="4" id="KW-0378">Hydrolase</keyword>
<evidence type="ECO:0000313" key="9">
    <source>
        <dbReference type="EMBL" id="MEL5987368.1"/>
    </source>
</evidence>
<evidence type="ECO:0000256" key="7">
    <source>
        <dbReference type="RuleBase" id="RU003797"/>
    </source>
</evidence>
<dbReference type="Gene3D" id="1.10.150.20">
    <property type="entry name" value="5' to 3' exonuclease, C-terminal subdomain"/>
    <property type="match status" value="1"/>
</dbReference>
<reference evidence="9 10" key="1">
    <citation type="submission" date="2024-04" db="EMBL/GenBank/DDBJ databases">
        <authorList>
            <person name="Wu Y.S."/>
            <person name="Zhang L."/>
        </authorList>
    </citation>
    <scope>NUCLEOTIDE SEQUENCE [LARGE SCALE GENOMIC DNA]</scope>
    <source>
        <strain evidence="9 10">KG-01</strain>
    </source>
</reference>
<evidence type="ECO:0000259" key="8">
    <source>
        <dbReference type="PROSITE" id="PS50249"/>
    </source>
</evidence>
<sequence length="230" mass="25819">MMKEVNHCIQQVATQERPRERLVLFGAEQLSNHELLAILIGSGTKKESVLDIATRLLNQFETLLNLKHATIEELQAIDGIGRVKAMYLLAAFELGRRSHLPNRLERTVVKHPDDAADYLMSDLAQLMQEHFVVLFLNVKNEIIHKQTIFIGSLNASIVHPREIFREAVKRSAASIICAHNHPSGNPTPSPEDIEVTKRIAEAGGIIGIDLLDHIIIGDYRYISMKGKGFF</sequence>
<comment type="similarity">
    <text evidence="1 7">Belongs to the UPF0758 family.</text>
</comment>
<evidence type="ECO:0000256" key="6">
    <source>
        <dbReference type="ARBA" id="ARBA00023049"/>
    </source>
</evidence>
<evidence type="ECO:0000256" key="2">
    <source>
        <dbReference type="ARBA" id="ARBA00022670"/>
    </source>
</evidence>
<evidence type="ECO:0000256" key="1">
    <source>
        <dbReference type="ARBA" id="ARBA00010243"/>
    </source>
</evidence>
<keyword evidence="5" id="KW-0862">Zinc</keyword>
<keyword evidence="3" id="KW-0479">Metal-binding</keyword>
<dbReference type="SUPFAM" id="SSF102712">
    <property type="entry name" value="JAB1/MPN domain"/>
    <property type="match status" value="1"/>
</dbReference>
<keyword evidence="2" id="KW-0645">Protease</keyword>
<dbReference type="PANTHER" id="PTHR30471">
    <property type="entry name" value="DNA REPAIR PROTEIN RADC"/>
    <property type="match status" value="1"/>
</dbReference>
<dbReference type="RefSeq" id="WP_087680349.1">
    <property type="nucleotide sequence ID" value="NZ_JBBCRB010000002.1"/>
</dbReference>
<feature type="domain" description="MPN" evidence="8">
    <location>
        <begin position="108"/>
        <end position="230"/>
    </location>
</feature>
<dbReference type="Pfam" id="PF04002">
    <property type="entry name" value="RadC"/>
    <property type="match status" value="1"/>
</dbReference>
<name>A0ABU9LK21_9BACL</name>
<accession>A0ABU9LK21</accession>
<dbReference type="NCBIfam" id="NF000642">
    <property type="entry name" value="PRK00024.1"/>
    <property type="match status" value="1"/>
</dbReference>
<evidence type="ECO:0000256" key="5">
    <source>
        <dbReference type="ARBA" id="ARBA00022833"/>
    </source>
</evidence>
<dbReference type="PANTHER" id="PTHR30471:SF3">
    <property type="entry name" value="UPF0758 PROTEIN YEES-RELATED"/>
    <property type="match status" value="1"/>
</dbReference>
<dbReference type="Gene3D" id="3.40.140.10">
    <property type="entry name" value="Cytidine Deaminase, domain 2"/>
    <property type="match status" value="1"/>
</dbReference>
<evidence type="ECO:0000256" key="3">
    <source>
        <dbReference type="ARBA" id="ARBA00022723"/>
    </source>
</evidence>
<dbReference type="EMBL" id="JBCEWA010000002">
    <property type="protein sequence ID" value="MEL5987368.1"/>
    <property type="molecule type" value="Genomic_DNA"/>
</dbReference>
<dbReference type="NCBIfam" id="TIGR00608">
    <property type="entry name" value="radc"/>
    <property type="match status" value="1"/>
</dbReference>
<dbReference type="InterPro" id="IPR020891">
    <property type="entry name" value="UPF0758_CS"/>
</dbReference>
<evidence type="ECO:0000313" key="10">
    <source>
        <dbReference type="Proteomes" id="UP001398420"/>
    </source>
</evidence>
<protein>
    <submittedName>
        <fullName evidence="9">DNA repair protein RadC</fullName>
    </submittedName>
</protein>
<keyword evidence="6" id="KW-0482">Metalloprotease</keyword>
<dbReference type="InterPro" id="IPR037518">
    <property type="entry name" value="MPN"/>
</dbReference>
<dbReference type="PROSITE" id="PS50249">
    <property type="entry name" value="MPN"/>
    <property type="match status" value="1"/>
</dbReference>
<gene>
    <name evidence="9" type="primary">radC</name>
    <name evidence="9" type="ORF">AAF454_02870</name>
</gene>